<keyword evidence="2" id="KW-1185">Reference proteome</keyword>
<accession>A0A9Q8SXR3</accession>
<dbReference type="GeneID" id="73344961"/>
<dbReference type="RefSeq" id="XP_049147096.1">
    <property type="nucleotide sequence ID" value="XM_049289951.1"/>
</dbReference>
<protein>
    <submittedName>
        <fullName evidence="1">Uncharacterized protein</fullName>
    </submittedName>
</protein>
<evidence type="ECO:0000313" key="1">
    <source>
        <dbReference type="EMBL" id="UQC85482.1"/>
    </source>
</evidence>
<proteinExistence type="predicted"/>
<organism evidence="1 2">
    <name type="scientific">Colletotrichum lupini</name>
    <dbReference type="NCBI Taxonomy" id="145971"/>
    <lineage>
        <taxon>Eukaryota</taxon>
        <taxon>Fungi</taxon>
        <taxon>Dikarya</taxon>
        <taxon>Ascomycota</taxon>
        <taxon>Pezizomycotina</taxon>
        <taxon>Sordariomycetes</taxon>
        <taxon>Hypocreomycetidae</taxon>
        <taxon>Glomerellales</taxon>
        <taxon>Glomerellaceae</taxon>
        <taxon>Colletotrichum</taxon>
        <taxon>Colletotrichum acutatum species complex</taxon>
    </lineage>
</organism>
<dbReference type="KEGG" id="clup:CLUP02_10980"/>
<name>A0A9Q8SXR3_9PEZI</name>
<gene>
    <name evidence="1" type="ORF">CLUP02_10980</name>
</gene>
<evidence type="ECO:0000313" key="2">
    <source>
        <dbReference type="Proteomes" id="UP000830671"/>
    </source>
</evidence>
<dbReference type="EMBL" id="CP019477">
    <property type="protein sequence ID" value="UQC85482.1"/>
    <property type="molecule type" value="Genomic_DNA"/>
</dbReference>
<reference evidence="1" key="1">
    <citation type="journal article" date="2021" name="Mol. Plant Microbe Interact.">
        <title>Complete Genome Sequence of the Plant-Pathogenic Fungus Colletotrichum lupini.</title>
        <authorList>
            <person name="Baroncelli R."/>
            <person name="Pensec F."/>
            <person name="Da Lio D."/>
            <person name="Boufleur T."/>
            <person name="Vicente I."/>
            <person name="Sarrocco S."/>
            <person name="Picot A."/>
            <person name="Baraldi E."/>
            <person name="Sukno S."/>
            <person name="Thon M."/>
            <person name="Le Floch G."/>
        </authorList>
    </citation>
    <scope>NUCLEOTIDE SEQUENCE</scope>
    <source>
        <strain evidence="1">IMI 504893</strain>
    </source>
</reference>
<dbReference type="Proteomes" id="UP000830671">
    <property type="component" value="Chromosome 5"/>
</dbReference>
<dbReference type="AlphaFoldDB" id="A0A9Q8SXR3"/>
<sequence length="277" mass="30341">MQLAEKGGRASGTLASLWIDREGKQPSPISPIRRCKLADVTGWNVSARVDNKTNPPEVHVKKAAKMMFKVIIADVDGFSTALKPAGVPSRSAGFYCRVNFGPAPATGMNSPSLLTITEISNLTFLDRRRGARKIPRCLCSPTHGTSAPTYMQAFGTSRVQRNGISGRLDEISHKSALTNRRLKSTVPKNRVRPPACTRPDPPAACFKGDQNSQISRLERLEISTLVPKPLHRALLLIPQTLRQLPLGTATLFSFCIATMSYHNRTPVLLATFLQVCR</sequence>